<evidence type="ECO:0000256" key="1">
    <source>
        <dbReference type="ARBA" id="ARBA00023015"/>
    </source>
</evidence>
<dbReference type="InterPro" id="IPR005471">
    <property type="entry name" value="Tscrpt_reg_IclR_N"/>
</dbReference>
<dbReference type="Gene3D" id="3.30.450.40">
    <property type="match status" value="1"/>
</dbReference>
<evidence type="ECO:0000259" key="5">
    <source>
        <dbReference type="PROSITE" id="PS51077"/>
    </source>
</evidence>
<gene>
    <name evidence="7" type="ORF">ACH46_18580</name>
</gene>
<dbReference type="PROSITE" id="PS51078">
    <property type="entry name" value="ICLR_ED"/>
    <property type="match status" value="1"/>
</dbReference>
<dbReference type="InterPro" id="IPR036388">
    <property type="entry name" value="WH-like_DNA-bd_sf"/>
</dbReference>
<dbReference type="GO" id="GO:0045892">
    <property type="term" value="P:negative regulation of DNA-templated transcription"/>
    <property type="evidence" value="ECO:0007669"/>
    <property type="project" value="TreeGrafter"/>
</dbReference>
<dbReference type="EMBL" id="CP011853">
    <property type="protein sequence ID" value="ALG86131.1"/>
    <property type="molecule type" value="Genomic_DNA"/>
</dbReference>
<dbReference type="GO" id="GO:0003700">
    <property type="term" value="F:DNA-binding transcription factor activity"/>
    <property type="evidence" value="ECO:0007669"/>
    <property type="project" value="TreeGrafter"/>
</dbReference>
<dbReference type="Proteomes" id="UP000063789">
    <property type="component" value="Chromosome"/>
</dbReference>
<dbReference type="PATRIC" id="fig|1136941.3.peg.3800"/>
<dbReference type="OrthoDB" id="7274111at2"/>
<dbReference type="PANTHER" id="PTHR30136:SF35">
    <property type="entry name" value="HTH-TYPE TRANSCRIPTIONAL REGULATOR RV1719"/>
    <property type="match status" value="1"/>
</dbReference>
<protein>
    <submittedName>
        <fullName evidence="7">IclR family transcriptional regulator</fullName>
    </submittedName>
</protein>
<dbReference type="PROSITE" id="PS51077">
    <property type="entry name" value="HTH_ICLR"/>
    <property type="match status" value="1"/>
</dbReference>
<dbReference type="InterPro" id="IPR036390">
    <property type="entry name" value="WH_DNA-bd_sf"/>
</dbReference>
<dbReference type="SUPFAM" id="SSF55781">
    <property type="entry name" value="GAF domain-like"/>
    <property type="match status" value="1"/>
</dbReference>
<evidence type="ECO:0000256" key="2">
    <source>
        <dbReference type="ARBA" id="ARBA00023125"/>
    </source>
</evidence>
<dbReference type="SUPFAM" id="SSF46785">
    <property type="entry name" value="Winged helix' DNA-binding domain"/>
    <property type="match status" value="1"/>
</dbReference>
<dbReference type="InterPro" id="IPR029016">
    <property type="entry name" value="GAF-like_dom_sf"/>
</dbReference>
<accession>A0A0N9N6G8</accession>
<dbReference type="Pfam" id="PF09339">
    <property type="entry name" value="HTH_IclR"/>
    <property type="match status" value="1"/>
</dbReference>
<keyword evidence="3" id="KW-0804">Transcription</keyword>
<feature type="domain" description="HTH iclR-type" evidence="5">
    <location>
        <begin position="22"/>
        <end position="83"/>
    </location>
</feature>
<dbReference type="Gene3D" id="1.10.10.10">
    <property type="entry name" value="Winged helix-like DNA-binding domain superfamily/Winged helix DNA-binding domain"/>
    <property type="match status" value="1"/>
</dbReference>
<dbReference type="KEGG" id="goq:ACH46_18580"/>
<dbReference type="PANTHER" id="PTHR30136">
    <property type="entry name" value="HELIX-TURN-HELIX TRANSCRIPTIONAL REGULATOR, ICLR FAMILY"/>
    <property type="match status" value="1"/>
</dbReference>
<evidence type="ECO:0000256" key="4">
    <source>
        <dbReference type="SAM" id="MobiDB-lite"/>
    </source>
</evidence>
<dbReference type="STRING" id="1136941.ACH46_18580"/>
<evidence type="ECO:0000313" key="8">
    <source>
        <dbReference type="Proteomes" id="UP000063789"/>
    </source>
</evidence>
<keyword evidence="1" id="KW-0805">Transcription regulation</keyword>
<sequence length="264" mass="28664">MTADAAKFAPAPEHTDPPQYPIESVDNALRLLWLLSSRKSLRLTDASQYLGVASSTAHRALAMLQYRGFVKQNPTTRAYEAGPSLDTIALALLRRLDIRDQARPALERLNQRSDETVHLGTLDRATVHFLVSIESSKAVRVASRSGRSMPAHCTSTGKAMLSLLTDDQVIALYPTEELEQLTPASVATRSELLNELAAVRRRGYAYSDEESEDGVCSVAAPVAGASTPAAINISVPVNRMNAKRRKELAALLRESVEEVEAALG</sequence>
<feature type="region of interest" description="Disordered" evidence="4">
    <location>
        <begin position="1"/>
        <end position="21"/>
    </location>
</feature>
<dbReference type="RefSeq" id="WP_062394237.1">
    <property type="nucleotide sequence ID" value="NZ_CP011853.1"/>
</dbReference>
<dbReference type="GO" id="GO:0003677">
    <property type="term" value="F:DNA binding"/>
    <property type="evidence" value="ECO:0007669"/>
    <property type="project" value="UniProtKB-KW"/>
</dbReference>
<keyword evidence="8" id="KW-1185">Reference proteome</keyword>
<evidence type="ECO:0000259" key="6">
    <source>
        <dbReference type="PROSITE" id="PS51078"/>
    </source>
</evidence>
<organism evidence="7 8">
    <name type="scientific">Gordonia phthalatica</name>
    <dbReference type="NCBI Taxonomy" id="1136941"/>
    <lineage>
        <taxon>Bacteria</taxon>
        <taxon>Bacillati</taxon>
        <taxon>Actinomycetota</taxon>
        <taxon>Actinomycetes</taxon>
        <taxon>Mycobacteriales</taxon>
        <taxon>Gordoniaceae</taxon>
        <taxon>Gordonia</taxon>
    </lineage>
</organism>
<keyword evidence="2" id="KW-0238">DNA-binding</keyword>
<evidence type="ECO:0000313" key="7">
    <source>
        <dbReference type="EMBL" id="ALG86131.1"/>
    </source>
</evidence>
<feature type="domain" description="IclR-ED" evidence="6">
    <location>
        <begin position="84"/>
        <end position="264"/>
    </location>
</feature>
<dbReference type="AlphaFoldDB" id="A0A0N9N6G8"/>
<reference evidence="7 8" key="2">
    <citation type="journal article" date="2017" name="Int. J. Syst. Evol. Microbiol.">
        <title>Gordonia phthalatica sp. nov., a di-n-butyl phthalate-degrading bacterium isolated from activated sludge.</title>
        <authorList>
            <person name="Jin D."/>
            <person name="Kong X."/>
            <person name="Jia M."/>
            <person name="Yu X."/>
            <person name="Wang X."/>
            <person name="Zhuang X."/>
            <person name="Deng Y."/>
            <person name="Bai Z."/>
        </authorList>
    </citation>
    <scope>NUCLEOTIDE SEQUENCE [LARGE SCALE GENOMIC DNA]</scope>
    <source>
        <strain evidence="7 8">QH-11</strain>
    </source>
</reference>
<dbReference type="SMART" id="SM00346">
    <property type="entry name" value="HTH_ICLR"/>
    <property type="match status" value="1"/>
</dbReference>
<evidence type="ECO:0000256" key="3">
    <source>
        <dbReference type="ARBA" id="ARBA00023163"/>
    </source>
</evidence>
<dbReference type="InterPro" id="IPR050707">
    <property type="entry name" value="HTH_MetabolicPath_Reg"/>
</dbReference>
<name>A0A0N9N6G8_9ACTN</name>
<dbReference type="InterPro" id="IPR014757">
    <property type="entry name" value="Tscrpt_reg_IclR_C"/>
</dbReference>
<reference evidence="8" key="1">
    <citation type="submission" date="2015-06" db="EMBL/GenBank/DDBJ databases">
        <title>Complete genome sequence and metabolic analysis of phthalate degradation pathway in Gordonia sp. QH-11.</title>
        <authorList>
            <person name="Jin D."/>
            <person name="Kong X."/>
            <person name="Bai Z."/>
        </authorList>
    </citation>
    <scope>NUCLEOTIDE SEQUENCE [LARGE SCALE GENOMIC DNA]</scope>
    <source>
        <strain evidence="8">QH-11</strain>
    </source>
</reference>
<dbReference type="Pfam" id="PF01614">
    <property type="entry name" value="IclR_C"/>
    <property type="match status" value="1"/>
</dbReference>
<proteinExistence type="predicted"/>